<dbReference type="InterPro" id="IPR036291">
    <property type="entry name" value="NAD(P)-bd_dom_sf"/>
</dbReference>
<evidence type="ECO:0000259" key="2">
    <source>
        <dbReference type="Pfam" id="PF03435"/>
    </source>
</evidence>
<dbReference type="GO" id="GO:0005886">
    <property type="term" value="C:plasma membrane"/>
    <property type="evidence" value="ECO:0007669"/>
    <property type="project" value="TreeGrafter"/>
</dbReference>
<dbReference type="GO" id="GO:0005739">
    <property type="term" value="C:mitochondrion"/>
    <property type="evidence" value="ECO:0007669"/>
    <property type="project" value="TreeGrafter"/>
</dbReference>
<comment type="similarity">
    <text evidence="1">Belongs to the saccharopine dehydrogenase family.</text>
</comment>
<dbReference type="InterPro" id="IPR005097">
    <property type="entry name" value="Sacchrp_dh_NADP-bd"/>
</dbReference>
<keyword evidence="4" id="KW-1185">Reference proteome</keyword>
<dbReference type="Proteomes" id="UP000316621">
    <property type="component" value="Chromosome 2"/>
</dbReference>
<dbReference type="InterPro" id="IPR051276">
    <property type="entry name" value="Saccharopine_DH-like_oxidrdct"/>
</dbReference>
<evidence type="ECO:0000313" key="3">
    <source>
        <dbReference type="EMBL" id="RZC51300.1"/>
    </source>
</evidence>
<dbReference type="AlphaFoldDB" id="A0A4Y7IU34"/>
<dbReference type="STRING" id="3469.A0A4Y7IU34"/>
<dbReference type="EMBL" id="CM010716">
    <property type="protein sequence ID" value="RZC51300.1"/>
    <property type="molecule type" value="Genomic_DNA"/>
</dbReference>
<reference evidence="3 4" key="1">
    <citation type="journal article" date="2018" name="Science">
        <title>The opium poppy genome and morphinan production.</title>
        <authorList>
            <person name="Guo L."/>
            <person name="Winzer T."/>
            <person name="Yang X."/>
            <person name="Li Y."/>
            <person name="Ning Z."/>
            <person name="He Z."/>
            <person name="Teodor R."/>
            <person name="Lu Y."/>
            <person name="Bowser T.A."/>
            <person name="Graham I.A."/>
            <person name="Ye K."/>
        </authorList>
    </citation>
    <scope>NUCLEOTIDE SEQUENCE [LARGE SCALE GENOMIC DNA]</scope>
    <source>
        <strain evidence="4">cv. HN1</strain>
        <tissue evidence="3">Leaves</tissue>
    </source>
</reference>
<dbReference type="SUPFAM" id="SSF51735">
    <property type="entry name" value="NAD(P)-binding Rossmann-fold domains"/>
    <property type="match status" value="1"/>
</dbReference>
<dbReference type="Gene3D" id="3.40.50.720">
    <property type="entry name" value="NAD(P)-binding Rossmann-like Domain"/>
    <property type="match status" value="1"/>
</dbReference>
<dbReference type="GO" id="GO:0009247">
    <property type="term" value="P:glycolipid biosynthetic process"/>
    <property type="evidence" value="ECO:0007669"/>
    <property type="project" value="TreeGrafter"/>
</dbReference>
<gene>
    <name evidence="3" type="ORF">C5167_019725</name>
</gene>
<evidence type="ECO:0000256" key="1">
    <source>
        <dbReference type="ARBA" id="ARBA00038048"/>
    </source>
</evidence>
<feature type="domain" description="Saccharopine dehydrogenase NADP binding" evidence="2">
    <location>
        <begin position="9"/>
        <end position="147"/>
    </location>
</feature>
<name>A0A4Y7IU34_PAPSO</name>
<evidence type="ECO:0000313" key="4">
    <source>
        <dbReference type="Proteomes" id="UP000316621"/>
    </source>
</evidence>
<dbReference type="Gramene" id="RZC51300">
    <property type="protein sequence ID" value="RZC51300"/>
    <property type="gene ID" value="C5167_019725"/>
</dbReference>
<sequence length="236" mass="25885">MVEAHYDLVILGASGFTGKYVVKEALKYLHNSISPTSPLKTIALAGRNPAKLEEALKWALSNYHHGFENTSSSILIIKADVSDPSSLRDLCSKTKLILNCVGPFSLYGEPVVSACIEVGCDYLDVCGEPEFMERMEAINHHKAVENGSLVISACAFQSAIAEMVLMFHSQQWLSPAVPNQVEVYMSVESNKRIVVNFGSLRSSLLIVSNAEKLLELRKSRPKIATPMIPGPLLKDH</sequence>
<protein>
    <recommendedName>
        <fullName evidence="2">Saccharopine dehydrogenase NADP binding domain-containing protein</fullName>
    </recommendedName>
</protein>
<accession>A0A4Y7IU34</accession>
<dbReference type="PANTHER" id="PTHR12286:SF5">
    <property type="entry name" value="SACCHAROPINE DEHYDROGENASE-LIKE OXIDOREDUCTASE"/>
    <property type="match status" value="1"/>
</dbReference>
<dbReference type="Pfam" id="PF03435">
    <property type="entry name" value="Sacchrp_dh_NADP"/>
    <property type="match status" value="1"/>
</dbReference>
<proteinExistence type="inferred from homology"/>
<dbReference type="GO" id="GO:0005811">
    <property type="term" value="C:lipid droplet"/>
    <property type="evidence" value="ECO:0007669"/>
    <property type="project" value="TreeGrafter"/>
</dbReference>
<dbReference type="OMA" id="FRISSIW"/>
<organism evidence="3 4">
    <name type="scientific">Papaver somniferum</name>
    <name type="common">Opium poppy</name>
    <dbReference type="NCBI Taxonomy" id="3469"/>
    <lineage>
        <taxon>Eukaryota</taxon>
        <taxon>Viridiplantae</taxon>
        <taxon>Streptophyta</taxon>
        <taxon>Embryophyta</taxon>
        <taxon>Tracheophyta</taxon>
        <taxon>Spermatophyta</taxon>
        <taxon>Magnoliopsida</taxon>
        <taxon>Ranunculales</taxon>
        <taxon>Papaveraceae</taxon>
        <taxon>Papaveroideae</taxon>
        <taxon>Papaver</taxon>
    </lineage>
</organism>
<dbReference type="PANTHER" id="PTHR12286">
    <property type="entry name" value="SACCHAROPINE DEHYDROGENASE-LIKE OXIDOREDUCTASE"/>
    <property type="match status" value="1"/>
</dbReference>